<dbReference type="PROSITE" id="PS51257">
    <property type="entry name" value="PROKAR_LIPOPROTEIN"/>
    <property type="match status" value="1"/>
</dbReference>
<gene>
    <name evidence="1" type="ORF">J2S59_000540</name>
</gene>
<proteinExistence type="predicted"/>
<dbReference type="RefSeq" id="WP_181642426.1">
    <property type="nucleotide sequence ID" value="NZ_CCXJ01000635.1"/>
</dbReference>
<evidence type="ECO:0000313" key="2">
    <source>
        <dbReference type="Proteomes" id="UP001240447"/>
    </source>
</evidence>
<organism evidence="1 2">
    <name type="scientific">Nocardioides massiliensis</name>
    <dbReference type="NCBI Taxonomy" id="1325935"/>
    <lineage>
        <taxon>Bacteria</taxon>
        <taxon>Bacillati</taxon>
        <taxon>Actinomycetota</taxon>
        <taxon>Actinomycetes</taxon>
        <taxon>Propionibacteriales</taxon>
        <taxon>Nocardioidaceae</taxon>
        <taxon>Nocardioides</taxon>
    </lineage>
</organism>
<reference evidence="1 2" key="1">
    <citation type="submission" date="2023-07" db="EMBL/GenBank/DDBJ databases">
        <title>Sequencing the genomes of 1000 actinobacteria strains.</title>
        <authorList>
            <person name="Klenk H.-P."/>
        </authorList>
    </citation>
    <scope>NUCLEOTIDE SEQUENCE [LARGE SCALE GENOMIC DNA]</scope>
    <source>
        <strain evidence="1 2">GD13</strain>
    </source>
</reference>
<accession>A0ABT9NJZ0</accession>
<dbReference type="InterPro" id="IPR010869">
    <property type="entry name" value="DUF1501"/>
</dbReference>
<dbReference type="PANTHER" id="PTHR43737:SF1">
    <property type="entry name" value="DUF1501 DOMAIN-CONTAINING PROTEIN"/>
    <property type="match status" value="1"/>
</dbReference>
<keyword evidence="2" id="KW-1185">Reference proteome</keyword>
<dbReference type="PROSITE" id="PS51318">
    <property type="entry name" value="TAT"/>
    <property type="match status" value="1"/>
</dbReference>
<dbReference type="PANTHER" id="PTHR43737">
    <property type="entry name" value="BLL7424 PROTEIN"/>
    <property type="match status" value="1"/>
</dbReference>
<name>A0ABT9NJZ0_9ACTN</name>
<comment type="caution">
    <text evidence="1">The sequence shown here is derived from an EMBL/GenBank/DDBJ whole genome shotgun (WGS) entry which is preliminary data.</text>
</comment>
<evidence type="ECO:0000313" key="1">
    <source>
        <dbReference type="EMBL" id="MDP9820731.1"/>
    </source>
</evidence>
<dbReference type="EMBL" id="JAUSQM010000001">
    <property type="protein sequence ID" value="MDP9820731.1"/>
    <property type="molecule type" value="Genomic_DNA"/>
</dbReference>
<dbReference type="InterPro" id="IPR006311">
    <property type="entry name" value="TAT_signal"/>
</dbReference>
<dbReference type="Pfam" id="PF07394">
    <property type="entry name" value="DUF1501"/>
    <property type="match status" value="1"/>
</dbReference>
<sequence>MTDREPTTGTPSTSGACSDCTDLGRTTLHRRQFLSRTAAVGAGAVATSLFGDTVRQAAFGAEPGGNVLVVISLRGGLDGLGLVVPYGDPGLAQARPNIMLPKESLLARDELFGLHPAMRPLTWAWDAGELAAVHAVGMPAPNRSHFSAMEEIEDADPTSSVRRGWINRMAGLNAFADPLEVVHLGSSVAPTIVSGTAPHVAAPRLSDVGLIGADGSATTRRMRQLRTAWAGAKGPLATAARAALDTTQRASSVAATTYKPRNGVTYPTAWPGRDFADALQDTAQLIRSDLGTEIVSIDFGSWDMHADYGNADGGAMTTMVHAFASGLDAFLRDLGGLRSRVTVVTISEFGRRLGENGNRGLDHGWGNVMLLAGAGVRGGRYHGRWPGLGPSALTEGDLAVTTDYRDVLAEVLQRRFPQRSVGKVFPGLRHTPVGVMRA</sequence>
<protein>
    <submittedName>
        <fullName evidence="1">Uncharacterized protein (DUF1501 family)</fullName>
    </submittedName>
</protein>
<dbReference type="Proteomes" id="UP001240447">
    <property type="component" value="Unassembled WGS sequence"/>
</dbReference>